<dbReference type="KEGG" id="madi:A7U43_28855"/>
<reference evidence="1 2" key="1">
    <citation type="submission" date="2016-05" db="EMBL/GenBank/DDBJ databases">
        <title>Complete genome sequence of a phthalic acid esters degrading Mycobacterium sp. YC-RL4.</title>
        <authorList>
            <person name="Ren L."/>
            <person name="Fan S."/>
            <person name="Ruth N."/>
            <person name="Jia Y."/>
            <person name="Wang J."/>
            <person name="Qiao C."/>
        </authorList>
    </citation>
    <scope>NUCLEOTIDE SEQUENCE [LARGE SCALE GENOMIC DNA]</scope>
    <source>
        <strain evidence="1 2">YC-RL4</strain>
        <plasmid evidence="2">pmyc1</plasmid>
    </source>
</reference>
<dbReference type="RefSeq" id="WP_068004372.1">
    <property type="nucleotide sequence ID" value="NZ_CP015597.1"/>
</dbReference>
<evidence type="ECO:0000313" key="1">
    <source>
        <dbReference type="EMBL" id="ANE83512.1"/>
    </source>
</evidence>
<geneLocation type="plasmid" evidence="2">
    <name>pmyc1</name>
</geneLocation>
<evidence type="ECO:0000313" key="2">
    <source>
        <dbReference type="Proteomes" id="UP000077143"/>
    </source>
</evidence>
<dbReference type="AlphaFoldDB" id="A0A172UWQ7"/>
<proteinExistence type="predicted"/>
<keyword evidence="1" id="KW-0614">Plasmid</keyword>
<protein>
    <submittedName>
        <fullName evidence="1">Uncharacterized protein</fullName>
    </submittedName>
</protein>
<name>A0A172UWQ7_9MYCO</name>
<keyword evidence="2" id="KW-1185">Reference proteome</keyword>
<dbReference type="EMBL" id="CP015597">
    <property type="protein sequence ID" value="ANE83512.1"/>
    <property type="molecule type" value="Genomic_DNA"/>
</dbReference>
<organism evidence="1 2">
    <name type="scientific">Mycobacterium adipatum</name>
    <dbReference type="NCBI Taxonomy" id="1682113"/>
    <lineage>
        <taxon>Bacteria</taxon>
        <taxon>Bacillati</taxon>
        <taxon>Actinomycetota</taxon>
        <taxon>Actinomycetes</taxon>
        <taxon>Mycobacteriales</taxon>
        <taxon>Mycobacteriaceae</taxon>
        <taxon>Mycobacterium</taxon>
    </lineage>
</organism>
<sequence length="62" mass="6896">MSAEMISRQFGLGYYTWQSRRLLEYAGADVGMLSIGADGLVTARLVDYVGRRVSRWLPRAAG</sequence>
<accession>A0A172UWQ7</accession>
<dbReference type="Proteomes" id="UP000077143">
    <property type="component" value="Plasmid pMYC1"/>
</dbReference>
<gene>
    <name evidence="1" type="ORF">A7U43_28855</name>
</gene>